<gene>
    <name evidence="1" type="ORF">ACD_3C00081G0001</name>
</gene>
<dbReference type="EMBL" id="AMFJ01000355">
    <property type="protein sequence ID" value="EKE28304.1"/>
    <property type="molecule type" value="Genomic_DNA"/>
</dbReference>
<proteinExistence type="predicted"/>
<name>K2GDH3_9BACT</name>
<evidence type="ECO:0000313" key="1">
    <source>
        <dbReference type="EMBL" id="EKE28304.1"/>
    </source>
</evidence>
<sequence length="185" mass="22227">MSLSQIPNPNSWPLEDVFLSKHVTSEGTKKEAKKTFELFKNKQKTHAQINLLKEKILIDLSHEDENPETRKGVEEFFEPLKDDIDANFEMGLYYIRKWESEMWAKHIKRSLDKSKKYEFEIRAYLREWLLEPIMNGYDYNEEPTNLNFMKILSKEVISILREMRKEIIDNKQKKIIEELTNLLKE</sequence>
<protein>
    <submittedName>
        <fullName evidence="1">Uncharacterized protein</fullName>
    </submittedName>
</protein>
<reference evidence="1" key="1">
    <citation type="journal article" date="2012" name="Science">
        <title>Fermentation, hydrogen, and sulfur metabolism in multiple uncultivated bacterial phyla.</title>
        <authorList>
            <person name="Wrighton K.C."/>
            <person name="Thomas B.C."/>
            <person name="Sharon I."/>
            <person name="Miller C.S."/>
            <person name="Castelle C.J."/>
            <person name="VerBerkmoes N.C."/>
            <person name="Wilkins M.J."/>
            <person name="Hettich R.L."/>
            <person name="Lipton M.S."/>
            <person name="Williams K.H."/>
            <person name="Long P.E."/>
            <person name="Banfield J.F."/>
        </authorList>
    </citation>
    <scope>NUCLEOTIDE SEQUENCE [LARGE SCALE GENOMIC DNA]</scope>
</reference>
<organism evidence="1">
    <name type="scientific">uncultured bacterium</name>
    <name type="common">gcode 4</name>
    <dbReference type="NCBI Taxonomy" id="1234023"/>
    <lineage>
        <taxon>Bacteria</taxon>
        <taxon>environmental samples</taxon>
    </lineage>
</organism>
<comment type="caution">
    <text evidence="1">The sequence shown here is derived from an EMBL/GenBank/DDBJ whole genome shotgun (WGS) entry which is preliminary data.</text>
</comment>
<dbReference type="AlphaFoldDB" id="K2GDH3"/>
<accession>K2GDH3</accession>